<organism evidence="1">
    <name type="scientific">viral metagenome</name>
    <dbReference type="NCBI Taxonomy" id="1070528"/>
    <lineage>
        <taxon>unclassified sequences</taxon>
        <taxon>metagenomes</taxon>
        <taxon>organismal metagenomes</taxon>
    </lineage>
</organism>
<sequence>MDLRKMKEKNQLEGYLESTPTVVFKYDIKETCEKVASETRARMARKLKGK</sequence>
<protein>
    <submittedName>
        <fullName evidence="1">Uncharacterized protein</fullName>
    </submittedName>
</protein>
<gene>
    <name evidence="1" type="ORF">MM415A04334_0006</name>
</gene>
<accession>A0A6M3JIU5</accession>
<proteinExistence type="predicted"/>
<name>A0A6M3JIU5_9ZZZZ</name>
<dbReference type="EMBL" id="MT141732">
    <property type="protein sequence ID" value="QJA69736.1"/>
    <property type="molecule type" value="Genomic_DNA"/>
</dbReference>
<reference evidence="1" key="1">
    <citation type="submission" date="2020-03" db="EMBL/GenBank/DDBJ databases">
        <title>The deep terrestrial virosphere.</title>
        <authorList>
            <person name="Holmfeldt K."/>
            <person name="Nilsson E."/>
            <person name="Simone D."/>
            <person name="Lopez-Fernandez M."/>
            <person name="Wu X."/>
            <person name="de Brujin I."/>
            <person name="Lundin D."/>
            <person name="Andersson A."/>
            <person name="Bertilsson S."/>
            <person name="Dopson M."/>
        </authorList>
    </citation>
    <scope>NUCLEOTIDE SEQUENCE</scope>
    <source>
        <strain evidence="1">MM415A04334</strain>
    </source>
</reference>
<dbReference type="AlphaFoldDB" id="A0A6M3JIU5"/>
<evidence type="ECO:0000313" key="1">
    <source>
        <dbReference type="EMBL" id="QJA69736.1"/>
    </source>
</evidence>